<dbReference type="RefSeq" id="WP_076170564.1">
    <property type="nucleotide sequence ID" value="NZ_MRTP01000003.1"/>
</dbReference>
<dbReference type="GO" id="GO:0003677">
    <property type="term" value="F:DNA binding"/>
    <property type="evidence" value="ECO:0007669"/>
    <property type="project" value="InterPro"/>
</dbReference>
<proteinExistence type="predicted"/>
<dbReference type="AlphaFoldDB" id="A0A1R1ES28"/>
<reference evidence="1 2" key="1">
    <citation type="submission" date="2016-11" db="EMBL/GenBank/DDBJ databases">
        <title>Paenibacillus species isolates.</title>
        <authorList>
            <person name="Beno S.M."/>
        </authorList>
    </citation>
    <scope>NUCLEOTIDE SEQUENCE [LARGE SCALE GENOMIC DNA]</scope>
    <source>
        <strain evidence="1 2">FSL R5-0378</strain>
    </source>
</reference>
<comment type="caution">
    <text evidence="1">The sequence shown here is derived from an EMBL/GenBank/DDBJ whole genome shotgun (WGS) entry which is preliminary data.</text>
</comment>
<dbReference type="Proteomes" id="UP000187172">
    <property type="component" value="Unassembled WGS sequence"/>
</dbReference>
<organism evidence="1 2">
    <name type="scientific">Paenibacillus rhizosphaerae</name>
    <dbReference type="NCBI Taxonomy" id="297318"/>
    <lineage>
        <taxon>Bacteria</taxon>
        <taxon>Bacillati</taxon>
        <taxon>Bacillota</taxon>
        <taxon>Bacilli</taxon>
        <taxon>Bacillales</taxon>
        <taxon>Paenibacillaceae</taxon>
        <taxon>Paenibacillus</taxon>
    </lineage>
</organism>
<dbReference type="SUPFAM" id="SSF47413">
    <property type="entry name" value="lambda repressor-like DNA-binding domains"/>
    <property type="match status" value="1"/>
</dbReference>
<name>A0A1R1ES28_9BACL</name>
<sequence length="75" mass="8481">MSYGLGKRRSKLGRWFDARGMKQGWLIDNAGVNKNTASALCNDPNYSPTLPTIRKIIKALRRIDPNVNASDFWDV</sequence>
<protein>
    <submittedName>
        <fullName evidence="1">Transcriptional regulator</fullName>
    </submittedName>
</protein>
<keyword evidence="2" id="KW-1185">Reference proteome</keyword>
<dbReference type="EMBL" id="MRTP01000003">
    <property type="protein sequence ID" value="OMF54663.1"/>
    <property type="molecule type" value="Genomic_DNA"/>
</dbReference>
<gene>
    <name evidence="1" type="ORF">BK138_16010</name>
</gene>
<dbReference type="InterPro" id="IPR010982">
    <property type="entry name" value="Lambda_DNA-bd_dom_sf"/>
</dbReference>
<evidence type="ECO:0000313" key="1">
    <source>
        <dbReference type="EMBL" id="OMF54663.1"/>
    </source>
</evidence>
<dbReference type="STRING" id="297318.BK138_16010"/>
<evidence type="ECO:0000313" key="2">
    <source>
        <dbReference type="Proteomes" id="UP000187172"/>
    </source>
</evidence>
<accession>A0A1R1ES28</accession>